<comment type="caution">
    <text evidence="11">The sequence shown here is derived from an EMBL/GenBank/DDBJ whole genome shotgun (WGS) entry which is preliminary data.</text>
</comment>
<dbReference type="Gene3D" id="3.40.250.10">
    <property type="entry name" value="Rhodanese-like domain"/>
    <property type="match status" value="1"/>
</dbReference>
<feature type="transmembrane region" description="Helical" evidence="6">
    <location>
        <begin position="80"/>
        <end position="101"/>
    </location>
</feature>
<feature type="transmembrane region" description="Helical" evidence="6">
    <location>
        <begin position="45"/>
        <end position="68"/>
    </location>
</feature>
<dbReference type="GO" id="GO:0005737">
    <property type="term" value="C:cytoplasm"/>
    <property type="evidence" value="ECO:0007669"/>
    <property type="project" value="TreeGrafter"/>
</dbReference>
<dbReference type="PANTHER" id="PTHR10159">
    <property type="entry name" value="DUAL SPECIFICITY PROTEIN PHOSPHATASE"/>
    <property type="match status" value="1"/>
</dbReference>
<name>A0A1J8PIR1_9AGAM</name>
<evidence type="ECO:0000256" key="5">
    <source>
        <dbReference type="SAM" id="MobiDB-lite"/>
    </source>
</evidence>
<keyword evidence="12" id="KW-1185">Reference proteome</keyword>
<keyword evidence="6" id="KW-0812">Transmembrane</keyword>
<evidence type="ECO:0000256" key="6">
    <source>
        <dbReference type="SAM" id="Phobius"/>
    </source>
</evidence>
<dbReference type="InterPro" id="IPR020422">
    <property type="entry name" value="TYR_PHOSPHATASE_DUAL_dom"/>
</dbReference>
<dbReference type="InterPro" id="IPR000340">
    <property type="entry name" value="Dual-sp_phosphatase_cat-dom"/>
</dbReference>
<evidence type="ECO:0000259" key="8">
    <source>
        <dbReference type="PROSITE" id="PS50054"/>
    </source>
</evidence>
<feature type="chain" id="PRO_5012068913" description="protein-tyrosine-phosphatase" evidence="7">
    <location>
        <begin position="22"/>
        <end position="1103"/>
    </location>
</feature>
<dbReference type="GO" id="GO:0004725">
    <property type="term" value="F:protein tyrosine phosphatase activity"/>
    <property type="evidence" value="ECO:0007669"/>
    <property type="project" value="UniProtKB-EC"/>
</dbReference>
<reference evidence="11 12" key="1">
    <citation type="submission" date="2016-03" db="EMBL/GenBank/DDBJ databases">
        <title>Comparative genomics of the ectomycorrhizal sister species Rhizopogon vinicolor and Rhizopogon vesiculosus (Basidiomycota: Boletales) reveals a divergence of the mating type B locus.</title>
        <authorList>
            <person name="Mujic A.B."/>
            <person name="Kuo A."/>
            <person name="Tritt A."/>
            <person name="Lipzen A."/>
            <person name="Chen C."/>
            <person name="Johnson J."/>
            <person name="Sharma A."/>
            <person name="Barry K."/>
            <person name="Grigoriev I.V."/>
            <person name="Spatafora J.W."/>
        </authorList>
    </citation>
    <scope>NUCLEOTIDE SEQUENCE [LARGE SCALE GENOMIC DNA]</scope>
    <source>
        <strain evidence="11 12">AM-OR11-056</strain>
    </source>
</reference>
<dbReference type="InterPro" id="IPR029021">
    <property type="entry name" value="Prot-tyrosine_phosphatase-like"/>
</dbReference>
<keyword evidence="6" id="KW-1133">Transmembrane helix</keyword>
<comment type="similarity">
    <text evidence="1">Belongs to the protein-tyrosine phosphatase family. Non-receptor class dual specificity subfamily.</text>
</comment>
<feature type="transmembrane region" description="Helical" evidence="6">
    <location>
        <begin position="125"/>
        <end position="154"/>
    </location>
</feature>
<dbReference type="EC" id="3.1.3.48" evidence="2"/>
<dbReference type="GO" id="GO:0043409">
    <property type="term" value="P:negative regulation of MAPK cascade"/>
    <property type="evidence" value="ECO:0007669"/>
    <property type="project" value="TreeGrafter"/>
</dbReference>
<feature type="transmembrane region" description="Helical" evidence="6">
    <location>
        <begin position="175"/>
        <end position="200"/>
    </location>
</feature>
<feature type="compositionally biased region" description="Gly residues" evidence="5">
    <location>
        <begin position="1012"/>
        <end position="1021"/>
    </location>
</feature>
<evidence type="ECO:0000256" key="7">
    <source>
        <dbReference type="SAM" id="SignalP"/>
    </source>
</evidence>
<evidence type="ECO:0000256" key="4">
    <source>
        <dbReference type="ARBA" id="ARBA00022912"/>
    </source>
</evidence>
<evidence type="ECO:0000259" key="10">
    <source>
        <dbReference type="PROSITE" id="PS50206"/>
    </source>
</evidence>
<evidence type="ECO:0000259" key="9">
    <source>
        <dbReference type="PROSITE" id="PS50056"/>
    </source>
</evidence>
<dbReference type="SUPFAM" id="SSF52821">
    <property type="entry name" value="Rhodanese/Cell cycle control phosphatase"/>
    <property type="match status" value="1"/>
</dbReference>
<feature type="domain" description="Rhodanese" evidence="10">
    <location>
        <begin position="484"/>
        <end position="602"/>
    </location>
</feature>
<dbReference type="CDD" id="cd14498">
    <property type="entry name" value="DSP"/>
    <property type="match status" value="1"/>
</dbReference>
<gene>
    <name evidence="11" type="ORF">AZE42_02324</name>
</gene>
<feature type="region of interest" description="Disordered" evidence="5">
    <location>
        <begin position="648"/>
        <end position="733"/>
    </location>
</feature>
<feature type="signal peptide" evidence="7">
    <location>
        <begin position="1"/>
        <end position="21"/>
    </location>
</feature>
<protein>
    <recommendedName>
        <fullName evidence="2">protein-tyrosine-phosphatase</fullName>
        <ecNumber evidence="2">3.1.3.48</ecNumber>
    </recommendedName>
</protein>
<feature type="region of interest" description="Disordered" evidence="5">
    <location>
        <begin position="1003"/>
        <end position="1070"/>
    </location>
</feature>
<accession>A0A1J8PIR1</accession>
<evidence type="ECO:0000256" key="2">
    <source>
        <dbReference type="ARBA" id="ARBA00013064"/>
    </source>
</evidence>
<dbReference type="OrthoDB" id="273181at2759"/>
<feature type="compositionally biased region" description="Low complexity" evidence="5">
    <location>
        <begin position="799"/>
        <end position="831"/>
    </location>
</feature>
<keyword evidence="6" id="KW-0472">Membrane</keyword>
<keyword evidence="7" id="KW-0732">Signal</keyword>
<feature type="domain" description="Tyrosine-protein phosphatase" evidence="8">
    <location>
        <begin position="839"/>
        <end position="998"/>
    </location>
</feature>
<organism evidence="11 12">
    <name type="scientific">Rhizopogon vesiculosus</name>
    <dbReference type="NCBI Taxonomy" id="180088"/>
    <lineage>
        <taxon>Eukaryota</taxon>
        <taxon>Fungi</taxon>
        <taxon>Dikarya</taxon>
        <taxon>Basidiomycota</taxon>
        <taxon>Agaricomycotina</taxon>
        <taxon>Agaricomycetes</taxon>
        <taxon>Agaricomycetidae</taxon>
        <taxon>Boletales</taxon>
        <taxon>Suillineae</taxon>
        <taxon>Rhizopogonaceae</taxon>
        <taxon>Rhizopogon</taxon>
    </lineage>
</organism>
<dbReference type="Pfam" id="PF00581">
    <property type="entry name" value="Rhodanese"/>
    <property type="match status" value="1"/>
</dbReference>
<feature type="region of interest" description="Disordered" evidence="5">
    <location>
        <begin position="799"/>
        <end position="834"/>
    </location>
</feature>
<dbReference type="Gene3D" id="3.90.190.10">
    <property type="entry name" value="Protein tyrosine phosphatase superfamily"/>
    <property type="match status" value="1"/>
</dbReference>
<dbReference type="Pfam" id="PF00782">
    <property type="entry name" value="DSPc"/>
    <property type="match status" value="1"/>
</dbReference>
<dbReference type="PROSITE" id="PS50206">
    <property type="entry name" value="RHODANESE_3"/>
    <property type="match status" value="1"/>
</dbReference>
<feature type="compositionally biased region" description="Polar residues" evidence="5">
    <location>
        <begin position="668"/>
        <end position="678"/>
    </location>
</feature>
<dbReference type="InterPro" id="IPR036873">
    <property type="entry name" value="Rhodanese-like_dom_sf"/>
</dbReference>
<evidence type="ECO:0000256" key="3">
    <source>
        <dbReference type="ARBA" id="ARBA00022801"/>
    </source>
</evidence>
<dbReference type="SMART" id="SM00195">
    <property type="entry name" value="DSPc"/>
    <property type="match status" value="1"/>
</dbReference>
<keyword evidence="4" id="KW-0904">Protein phosphatase</keyword>
<feature type="domain" description="Tyrosine specific protein phosphatases" evidence="9">
    <location>
        <begin position="935"/>
        <end position="979"/>
    </location>
</feature>
<dbReference type="PANTHER" id="PTHR10159:SF530">
    <property type="entry name" value="DUAL SPECIFICITY PROTEIN PHOSPHATASE DDB_G0271350-RELATED"/>
    <property type="match status" value="1"/>
</dbReference>
<dbReference type="STRING" id="180088.A0A1J8PIR1"/>
<feature type="compositionally biased region" description="Polar residues" evidence="5">
    <location>
        <begin position="697"/>
        <end position="709"/>
    </location>
</feature>
<feature type="region of interest" description="Disordered" evidence="5">
    <location>
        <begin position="404"/>
        <end position="465"/>
    </location>
</feature>
<dbReference type="AlphaFoldDB" id="A0A1J8PIR1"/>
<feature type="region of interest" description="Disordered" evidence="5">
    <location>
        <begin position="1083"/>
        <end position="1103"/>
    </location>
</feature>
<feature type="compositionally biased region" description="Low complexity" evidence="5">
    <location>
        <begin position="417"/>
        <end position="427"/>
    </location>
</feature>
<keyword evidence="3" id="KW-0378">Hydrolase</keyword>
<dbReference type="Proteomes" id="UP000183567">
    <property type="component" value="Unassembled WGS sequence"/>
</dbReference>
<evidence type="ECO:0000313" key="12">
    <source>
        <dbReference type="Proteomes" id="UP000183567"/>
    </source>
</evidence>
<dbReference type="PROSITE" id="PS50054">
    <property type="entry name" value="TYR_PHOSPHATASE_DUAL"/>
    <property type="match status" value="1"/>
</dbReference>
<evidence type="ECO:0000256" key="1">
    <source>
        <dbReference type="ARBA" id="ARBA00008601"/>
    </source>
</evidence>
<sequence>MFSTVSLFLNTIFVATQSVLGQETWVINVGYPGGAAAYLVAHVSAWYQTMGSTASILLQLMTDGLLIYRCFIVWSGSRRVIIIPSVFWAVSFGKMIAFPFASTQRAKIVFGILELVTSGSPNGEFFVGLAAHVGVVYFSATIVLNVITTCLICGRIMFYARRMQDQLGAEISKTYFTAVAIIIESALPYTLFGIAFLVSFGLQSDISILFLSLYSMFNCISPQMLILRVARQRAWRIETTQPKPMTALDFATPSMPQRTASILFIKYYASSGGPTLGDTFVLDILVPMASGDLTRLRPPNLMLQPKSYSFESESNSILDSSVISSESTSESPLASDDELLQLSSPSSSFSSPIALNVPDAEELSRDLAALAQLRQSVQKNLRLRPIRSFSRLPKTAVPIIATIPRQYQHQQERVDSDSSSPKSATSTYLTPLEVSFPAPPPSSPPIRLRKPPQRSVSMPSPRVPTSAMDPAELLIRLASTTCPLLIDTRPLAAYAASRLSGSINIAMPSLILKRAKRTLPTFETLRQFITTDDGKDVFDARDVDGDVVIVHGEETNEREKDNMGVTAWALLSVLAGLMNWEKVWYLRGGIVGAQLHARLRKYIINSPLSPSSHSQASSQLPKPKNAKGKAFLQLDTNRALGPSSNVQIEQEDQGVERPGHSPLPIMSGPSSNCDSPTDSEPPPSQLAFRRPPRPRKSNASNLSADNIKTNGDAANGSTDNRVNPKKPLKHAGTTLPRLQIHATPTRSTTLPITPSQQAVFLHPPPASPSHLTLLHSNHTPPASAYNSAFNLSFNSNFTSGCSSSSSPPMPLTPSTARPTPTTSTPGTTSATDNEREEFAVSTILPNFLFLGPELTLPSHVSELESLGVKRIINIAAECTDDRGLMLRERFERYVHIPMRDSVEEEGIRMGLSEACDALGNIRGLIPNADEAALYNAPTYVHCKAGRSRSVTAVMAYLIHSHHWPLARAYQFVLERRKGISPNIGFVSELMAFEEAELGRRMKSKPSAAVGENGVGDVGVGTGRRPAHARESLPPMPSWDREEEEAGDEIGQDMEIRDREGRYRHARRAPVDETTLQPMRRVSKAGLESAGSIAILKEDDGDGT</sequence>
<feature type="compositionally biased region" description="Basic and acidic residues" evidence="5">
    <location>
        <begin position="1053"/>
        <end position="1062"/>
    </location>
</feature>
<feature type="compositionally biased region" description="Acidic residues" evidence="5">
    <location>
        <begin position="1040"/>
        <end position="1051"/>
    </location>
</feature>
<evidence type="ECO:0000313" key="11">
    <source>
        <dbReference type="EMBL" id="OJA09126.1"/>
    </source>
</evidence>
<dbReference type="EMBL" id="LVVM01006016">
    <property type="protein sequence ID" value="OJA09126.1"/>
    <property type="molecule type" value="Genomic_DNA"/>
</dbReference>
<dbReference type="PROSITE" id="PS50056">
    <property type="entry name" value="TYR_PHOSPHATASE_2"/>
    <property type="match status" value="1"/>
</dbReference>
<dbReference type="SUPFAM" id="SSF52799">
    <property type="entry name" value="(Phosphotyrosine protein) phosphatases II"/>
    <property type="match status" value="1"/>
</dbReference>
<dbReference type="InterPro" id="IPR001763">
    <property type="entry name" value="Rhodanese-like_dom"/>
</dbReference>
<dbReference type="InterPro" id="IPR000387">
    <property type="entry name" value="Tyr_Pase_dom"/>
</dbReference>
<proteinExistence type="inferred from homology"/>